<dbReference type="GO" id="GO:0005524">
    <property type="term" value="F:ATP binding"/>
    <property type="evidence" value="ECO:0007669"/>
    <property type="project" value="InterPro"/>
</dbReference>
<comment type="caution">
    <text evidence="2">The sequence shown here is derived from an EMBL/GenBank/DDBJ whole genome shotgun (WGS) entry which is preliminary data.</text>
</comment>
<protein>
    <submittedName>
        <fullName evidence="2">Uncharacterized protein</fullName>
    </submittedName>
</protein>
<feature type="non-terminal residue" evidence="2">
    <location>
        <position position="1"/>
    </location>
</feature>
<accession>A0A9P8I4U9</accession>
<evidence type="ECO:0000256" key="1">
    <source>
        <dbReference type="SAM" id="MobiDB-lite"/>
    </source>
</evidence>
<sequence length="420" mass="46103">HTPLATVDNASANAMMAPDTMPESTPPLKQEETGSSDPVSVWHDWEIHHPLGAGSYVFHDKLIPSILRAANISADITVAAKPVIVHCGYQPNNSPHIGTMTVLALSFQLARKLKDARSGNLSVTVQVDVVDTAPDNGEEANVGKGFQRSLRHTGGLKAFQDDYASLLDQFSGLSGIAYRQTSQAELCSNAHTGAIVHAIIKDRHRLGAELSPATGKLALRAGCPECGIADKHGARNVYDADRGVVGFRCPRHGAHAIDVHDARDAARLEFNTPLRNLVRALVCASDGSAAHLRVTGADYAGQYQEQLLFRQWPFLAQYDGDVDRVRRPPVHVYAPLTVDWAGSKLSKSLYVAEGAYAYLRDQGLDYLLSYRRMKEVGKDPKVVWDEVGRWIVEPKKLFRSYSVEYWHMVFTKAEEKAGRG</sequence>
<dbReference type="AlphaFoldDB" id="A0A9P8I4U9"/>
<proteinExistence type="predicted"/>
<dbReference type="Proteomes" id="UP000750711">
    <property type="component" value="Unassembled WGS sequence"/>
</dbReference>
<evidence type="ECO:0000313" key="2">
    <source>
        <dbReference type="EMBL" id="KAH0547955.1"/>
    </source>
</evidence>
<reference evidence="2" key="1">
    <citation type="submission" date="2021-03" db="EMBL/GenBank/DDBJ databases">
        <title>Comparative genomics and phylogenomic investigation of the class Geoglossomycetes provide insights into ecological specialization and systematics.</title>
        <authorList>
            <person name="Melie T."/>
            <person name="Pirro S."/>
            <person name="Miller A.N."/>
            <person name="Quandt A."/>
        </authorList>
    </citation>
    <scope>NUCLEOTIDE SEQUENCE</scope>
    <source>
        <strain evidence="2">CAQ_001_2017</strain>
    </source>
</reference>
<dbReference type="SUPFAM" id="SSF52374">
    <property type="entry name" value="Nucleotidylyl transferase"/>
    <property type="match status" value="1"/>
</dbReference>
<dbReference type="InterPro" id="IPR001412">
    <property type="entry name" value="aa-tRNA-synth_I_CS"/>
</dbReference>
<evidence type="ECO:0000313" key="3">
    <source>
        <dbReference type="Proteomes" id="UP000750711"/>
    </source>
</evidence>
<dbReference type="GO" id="GO:0004812">
    <property type="term" value="F:aminoacyl-tRNA ligase activity"/>
    <property type="evidence" value="ECO:0007669"/>
    <property type="project" value="InterPro"/>
</dbReference>
<dbReference type="GO" id="GO:0006418">
    <property type="term" value="P:tRNA aminoacylation for protein translation"/>
    <property type="evidence" value="ECO:0007669"/>
    <property type="project" value="InterPro"/>
</dbReference>
<name>A0A9P8I4U9_9PEZI</name>
<gene>
    <name evidence="2" type="ORF">GP486_008304</name>
</gene>
<dbReference type="PROSITE" id="PS00178">
    <property type="entry name" value="AA_TRNA_LIGASE_I"/>
    <property type="match status" value="1"/>
</dbReference>
<feature type="region of interest" description="Disordered" evidence="1">
    <location>
        <begin position="1"/>
        <end position="37"/>
    </location>
</feature>
<keyword evidence="3" id="KW-1185">Reference proteome</keyword>
<organism evidence="2 3">
    <name type="scientific">Trichoglossum hirsutum</name>
    <dbReference type="NCBI Taxonomy" id="265104"/>
    <lineage>
        <taxon>Eukaryota</taxon>
        <taxon>Fungi</taxon>
        <taxon>Dikarya</taxon>
        <taxon>Ascomycota</taxon>
        <taxon>Pezizomycotina</taxon>
        <taxon>Geoglossomycetes</taxon>
        <taxon>Geoglossales</taxon>
        <taxon>Geoglossaceae</taxon>
        <taxon>Trichoglossum</taxon>
    </lineage>
</organism>
<dbReference type="EMBL" id="JAGHQM010003036">
    <property type="protein sequence ID" value="KAH0547955.1"/>
    <property type="molecule type" value="Genomic_DNA"/>
</dbReference>